<dbReference type="AlphaFoldDB" id="A0A3D9LD76"/>
<reference evidence="11 12" key="1">
    <citation type="submission" date="2018-07" db="EMBL/GenBank/DDBJ databases">
        <title>Sequencing the genomes of 1000 actinobacteria strains.</title>
        <authorList>
            <person name="Klenk H.-P."/>
        </authorList>
    </citation>
    <scope>NUCLEOTIDE SEQUENCE [LARGE SCALE GENOMIC DNA]</scope>
    <source>
        <strain evidence="11 12">DSM 14442</strain>
    </source>
</reference>
<accession>A0A3D9LD76</accession>
<dbReference type="GO" id="GO:0009423">
    <property type="term" value="P:chorismate biosynthetic process"/>
    <property type="evidence" value="ECO:0007669"/>
    <property type="project" value="UniProtKB-UniRule"/>
</dbReference>
<dbReference type="HAMAP" id="MF_00169">
    <property type="entry name" value="AroQ"/>
    <property type="match status" value="1"/>
</dbReference>
<evidence type="ECO:0000256" key="5">
    <source>
        <dbReference type="ARBA" id="ARBA00012060"/>
    </source>
</evidence>
<evidence type="ECO:0000256" key="8">
    <source>
        <dbReference type="HAMAP-Rule" id="MF_00169"/>
    </source>
</evidence>
<evidence type="ECO:0000313" key="11">
    <source>
        <dbReference type="EMBL" id="REE04379.1"/>
    </source>
</evidence>
<evidence type="ECO:0000313" key="12">
    <source>
        <dbReference type="Proteomes" id="UP000256727"/>
    </source>
</evidence>
<dbReference type="RefSeq" id="WP_115932325.1">
    <property type="nucleotide sequence ID" value="NZ_QREH01000001.1"/>
</dbReference>
<dbReference type="GO" id="GO:0009073">
    <property type="term" value="P:aromatic amino acid family biosynthetic process"/>
    <property type="evidence" value="ECO:0007669"/>
    <property type="project" value="UniProtKB-KW"/>
</dbReference>
<sequence>MTKPLFVLNGPNLNLLGQREPDKYGTTTLADVQLLCEEAATEQGLTVDFRQSNHEGTLVDWIQEARAEACGIILNPAGYTTTSVAIMDALLAAELPLVEVHVTNIHQREEFRHHSYVSKVANAVIAGAGVHGYQLAVQHLARLVRA</sequence>
<feature type="active site" description="Proton acceptor" evidence="8 9">
    <location>
        <position position="24"/>
    </location>
</feature>
<proteinExistence type="inferred from homology"/>
<name>A0A3D9LD76_9MICC</name>
<organism evidence="11 12">
    <name type="scientific">Citricoccus muralis</name>
    <dbReference type="NCBI Taxonomy" id="169134"/>
    <lineage>
        <taxon>Bacteria</taxon>
        <taxon>Bacillati</taxon>
        <taxon>Actinomycetota</taxon>
        <taxon>Actinomycetes</taxon>
        <taxon>Micrococcales</taxon>
        <taxon>Micrococcaceae</taxon>
        <taxon>Citricoccus</taxon>
    </lineage>
</organism>
<comment type="pathway">
    <text evidence="2 8">Metabolic intermediate biosynthesis; chorismate biosynthesis; chorismate from D-erythrose 4-phosphate and phosphoenolpyruvate: step 3/7.</text>
</comment>
<dbReference type="CDD" id="cd00466">
    <property type="entry name" value="DHQase_II"/>
    <property type="match status" value="1"/>
</dbReference>
<keyword evidence="7 8" id="KW-0456">Lyase</keyword>
<dbReference type="PANTHER" id="PTHR21272:SF3">
    <property type="entry name" value="CATABOLIC 3-DEHYDROQUINASE"/>
    <property type="match status" value="1"/>
</dbReference>
<dbReference type="GO" id="GO:0008652">
    <property type="term" value="P:amino acid biosynthetic process"/>
    <property type="evidence" value="ECO:0007669"/>
    <property type="project" value="UniProtKB-KW"/>
</dbReference>
<feature type="binding site" evidence="8">
    <location>
        <position position="88"/>
    </location>
    <ligand>
        <name>substrate</name>
    </ligand>
</feature>
<feature type="binding site" evidence="8">
    <location>
        <position position="75"/>
    </location>
    <ligand>
        <name>substrate</name>
    </ligand>
</feature>
<evidence type="ECO:0000256" key="1">
    <source>
        <dbReference type="ARBA" id="ARBA00001864"/>
    </source>
</evidence>
<evidence type="ECO:0000256" key="3">
    <source>
        <dbReference type="ARBA" id="ARBA00011037"/>
    </source>
</evidence>
<keyword evidence="12" id="KW-1185">Reference proteome</keyword>
<evidence type="ECO:0000256" key="4">
    <source>
        <dbReference type="ARBA" id="ARBA00011193"/>
    </source>
</evidence>
<protein>
    <recommendedName>
        <fullName evidence="5 8">3-dehydroquinate dehydratase</fullName>
        <shortName evidence="8">3-dehydroquinase</shortName>
        <ecNumber evidence="5 8">4.2.1.10</ecNumber>
    </recommendedName>
    <alternativeName>
        <fullName evidence="8">Type II DHQase</fullName>
    </alternativeName>
</protein>
<dbReference type="NCBIfam" id="NF003807">
    <property type="entry name" value="PRK05395.1-4"/>
    <property type="match status" value="1"/>
</dbReference>
<keyword evidence="8" id="KW-0028">Amino-acid biosynthesis</keyword>
<feature type="active site" description="Proton donor" evidence="8 9">
    <location>
        <position position="101"/>
    </location>
</feature>
<comment type="catalytic activity">
    <reaction evidence="1 8">
        <text>3-dehydroquinate = 3-dehydroshikimate + H2O</text>
        <dbReference type="Rhea" id="RHEA:21096"/>
        <dbReference type="ChEBI" id="CHEBI:15377"/>
        <dbReference type="ChEBI" id="CHEBI:16630"/>
        <dbReference type="ChEBI" id="CHEBI:32364"/>
        <dbReference type="EC" id="4.2.1.10"/>
    </reaction>
</comment>
<dbReference type="InterPro" id="IPR001874">
    <property type="entry name" value="DHquinase_II"/>
</dbReference>
<dbReference type="InterPro" id="IPR018509">
    <property type="entry name" value="DHquinase_II_CS"/>
</dbReference>
<dbReference type="EC" id="4.2.1.10" evidence="5 8"/>
<dbReference type="Gene3D" id="3.40.50.9100">
    <property type="entry name" value="Dehydroquinase, class II"/>
    <property type="match status" value="1"/>
</dbReference>
<dbReference type="GO" id="GO:0019631">
    <property type="term" value="P:quinate catabolic process"/>
    <property type="evidence" value="ECO:0007669"/>
    <property type="project" value="TreeGrafter"/>
</dbReference>
<feature type="binding site" evidence="8">
    <location>
        <begin position="102"/>
        <end position="103"/>
    </location>
    <ligand>
        <name>substrate</name>
    </ligand>
</feature>
<dbReference type="OrthoDB" id="9790793at2"/>
<dbReference type="PANTHER" id="PTHR21272">
    <property type="entry name" value="CATABOLIC 3-DEHYDROQUINASE"/>
    <property type="match status" value="1"/>
</dbReference>
<feature type="binding site" evidence="8">
    <location>
        <position position="112"/>
    </location>
    <ligand>
        <name>substrate</name>
    </ligand>
</feature>
<dbReference type="UniPathway" id="UPA00053">
    <property type="reaction ID" value="UER00086"/>
</dbReference>
<comment type="function">
    <text evidence="8">Catalyzes a trans-dehydration via an enolate intermediate.</text>
</comment>
<feature type="site" description="Transition state stabilizer" evidence="8 10">
    <location>
        <position position="19"/>
    </location>
</feature>
<keyword evidence="6 8" id="KW-0057">Aromatic amino acid biosynthesis</keyword>
<dbReference type="SUPFAM" id="SSF52304">
    <property type="entry name" value="Type II 3-dehydroquinate dehydratase"/>
    <property type="match status" value="1"/>
</dbReference>
<dbReference type="NCBIfam" id="TIGR01088">
    <property type="entry name" value="aroQ"/>
    <property type="match status" value="1"/>
</dbReference>
<evidence type="ECO:0000256" key="9">
    <source>
        <dbReference type="PIRSR" id="PIRSR001399-1"/>
    </source>
</evidence>
<dbReference type="GO" id="GO:0003855">
    <property type="term" value="F:3-dehydroquinate dehydratase activity"/>
    <property type="evidence" value="ECO:0007669"/>
    <property type="project" value="UniProtKB-UniRule"/>
</dbReference>
<dbReference type="Pfam" id="PF01220">
    <property type="entry name" value="DHquinase_II"/>
    <property type="match status" value="1"/>
</dbReference>
<dbReference type="InterPro" id="IPR036441">
    <property type="entry name" value="DHquinase_II_sf"/>
</dbReference>
<comment type="caution">
    <text evidence="8">Lacks conserved residue(s) required for the propagation of feature annotation.</text>
</comment>
<dbReference type="NCBIfam" id="NF003806">
    <property type="entry name" value="PRK05395.1-3"/>
    <property type="match status" value="1"/>
</dbReference>
<evidence type="ECO:0000256" key="2">
    <source>
        <dbReference type="ARBA" id="ARBA00004902"/>
    </source>
</evidence>
<evidence type="ECO:0000256" key="10">
    <source>
        <dbReference type="PIRSR" id="PIRSR001399-3"/>
    </source>
</evidence>
<dbReference type="EMBL" id="QREH01000001">
    <property type="protein sequence ID" value="REE04379.1"/>
    <property type="molecule type" value="Genomic_DNA"/>
</dbReference>
<comment type="similarity">
    <text evidence="3 8">Belongs to the type-II 3-dehydroquinase family.</text>
</comment>
<dbReference type="PIRSF" id="PIRSF001399">
    <property type="entry name" value="DHquinase_II"/>
    <property type="match status" value="1"/>
</dbReference>
<gene>
    <name evidence="8" type="primary">aroQ</name>
    <name evidence="11" type="ORF">C8E99_2214</name>
</gene>
<comment type="subunit">
    <text evidence="4 8">Homododecamer.</text>
</comment>
<evidence type="ECO:0000256" key="7">
    <source>
        <dbReference type="ARBA" id="ARBA00023239"/>
    </source>
</evidence>
<dbReference type="NCBIfam" id="NF003805">
    <property type="entry name" value="PRK05395.1-2"/>
    <property type="match status" value="1"/>
</dbReference>
<evidence type="ECO:0000256" key="6">
    <source>
        <dbReference type="ARBA" id="ARBA00023141"/>
    </source>
</evidence>
<dbReference type="Proteomes" id="UP000256727">
    <property type="component" value="Unassembled WGS sequence"/>
</dbReference>
<comment type="caution">
    <text evidence="11">The sequence shown here is derived from an EMBL/GenBank/DDBJ whole genome shotgun (WGS) entry which is preliminary data.</text>
</comment>
<dbReference type="PROSITE" id="PS01029">
    <property type="entry name" value="DEHYDROQUINASE_II"/>
    <property type="match status" value="1"/>
</dbReference>